<gene>
    <name evidence="2" type="primary">ttll6</name>
    <name evidence="2" type="ORF">SNAT2548_LOCUS26165</name>
</gene>
<feature type="transmembrane region" description="Helical" evidence="1">
    <location>
        <begin position="196"/>
        <end position="215"/>
    </location>
</feature>
<proteinExistence type="predicted"/>
<accession>A0A812S5H9</accession>
<keyword evidence="1" id="KW-1133">Transmembrane helix</keyword>
<reference evidence="2" key="1">
    <citation type="submission" date="2021-02" db="EMBL/GenBank/DDBJ databases">
        <authorList>
            <person name="Dougan E. K."/>
            <person name="Rhodes N."/>
            <person name="Thang M."/>
            <person name="Chan C."/>
        </authorList>
    </citation>
    <scope>NUCLEOTIDE SEQUENCE</scope>
</reference>
<keyword evidence="3" id="KW-1185">Reference proteome</keyword>
<feature type="transmembrane region" description="Helical" evidence="1">
    <location>
        <begin position="113"/>
        <end position="135"/>
    </location>
</feature>
<keyword evidence="1" id="KW-0472">Membrane</keyword>
<dbReference type="Proteomes" id="UP000604046">
    <property type="component" value="Unassembled WGS sequence"/>
</dbReference>
<keyword evidence="1" id="KW-0812">Transmembrane</keyword>
<name>A0A812S5H9_9DINO</name>
<dbReference type="OrthoDB" id="430907at2759"/>
<dbReference type="AlphaFoldDB" id="A0A812S5H9"/>
<evidence type="ECO:0000313" key="2">
    <source>
        <dbReference type="EMBL" id="CAE7467823.1"/>
    </source>
</evidence>
<comment type="caution">
    <text evidence="2">The sequence shown here is derived from an EMBL/GenBank/DDBJ whole genome shotgun (WGS) entry which is preliminary data.</text>
</comment>
<feature type="transmembrane region" description="Helical" evidence="1">
    <location>
        <begin position="360"/>
        <end position="379"/>
    </location>
</feature>
<sequence length="769" mass="85143">MASDLRFQELEARLSRVEQALSVMQRSEQANAAQGEALRWDKLQRELEDGDSISSSELLEVQAEHFGGSLFTSSGEEIRAGVATHGPCYELQHSVWDACLWIGLPVLSKWDSVMATLLLLLNIFAQVGFVLVVQIDMLEDVLTSEKLDELLLFRANIAHDARYADVGGGRSLARRVCSQDESLQLANSQTSLVTDLASYSAIGPALALLAIGCWLSTTLKEAFNVLEFFGAIHSYPLGDTTNVATAADEDALDERPLAISQLSRGRKYMLLTLVAFPRMMVACSLMVTGTRYLANTLNLSDLILNAVALAFILDLDELIESAFMPRRPRFLLDKLGTLPISRPFFPGLEHLKVGKNERMWNALQIALLIVGLILSWYLLLQPLHQTVDLALDILCSGRQDFIYAVNAATGIIEAAPTFPKEGAMRLSSQQENVLQLAKLELLAVQGLGGLYTGFVNQQGGWTTLDSDDTPTYDRIQQVILLDKSTVAIAANNLPCTDSAFSPHLVRSRLRSITNGQVDSCAALKSQDQLCAVFNLSSVRALCPQTCGCDNPLEPAAGAFATVPFGCPKRCAPLREESPKLRQAPCRDWTTRELLASEYIRRYLTGAFTYGLMTEQTWLTSKLVYEETLRRRFYDLLPGPNKTESLQRAAEYYATGGWHRDVMEGKFELGLNIPHPRGLEGCAFFASEEIVELGGGNICTPRAELDVFLSLRPQCPVTCGCHADWQECAQHAETALMHAFACIAFSRGRHREFGRWLQEVMRSMWQKLQA</sequence>
<protein>
    <submittedName>
        <fullName evidence="2">Ttll6 protein</fullName>
    </submittedName>
</protein>
<feature type="transmembrane region" description="Helical" evidence="1">
    <location>
        <begin position="268"/>
        <end position="290"/>
    </location>
</feature>
<evidence type="ECO:0000313" key="3">
    <source>
        <dbReference type="Proteomes" id="UP000604046"/>
    </source>
</evidence>
<dbReference type="EMBL" id="CAJNDS010002421">
    <property type="protein sequence ID" value="CAE7467823.1"/>
    <property type="molecule type" value="Genomic_DNA"/>
</dbReference>
<evidence type="ECO:0000256" key="1">
    <source>
        <dbReference type="SAM" id="Phobius"/>
    </source>
</evidence>
<organism evidence="2 3">
    <name type="scientific">Symbiodinium natans</name>
    <dbReference type="NCBI Taxonomy" id="878477"/>
    <lineage>
        <taxon>Eukaryota</taxon>
        <taxon>Sar</taxon>
        <taxon>Alveolata</taxon>
        <taxon>Dinophyceae</taxon>
        <taxon>Suessiales</taxon>
        <taxon>Symbiodiniaceae</taxon>
        <taxon>Symbiodinium</taxon>
    </lineage>
</organism>